<evidence type="ECO:0000313" key="3">
    <source>
        <dbReference type="EMBL" id="MCM1981840.1"/>
    </source>
</evidence>
<gene>
    <name evidence="3" type="ORF">QQ91_0003215</name>
</gene>
<accession>A0ABD4T0A7</accession>
<dbReference type="PROSITE" id="PS50110">
    <property type="entry name" value="RESPONSE_REGULATORY"/>
    <property type="match status" value="1"/>
</dbReference>
<comment type="caution">
    <text evidence="3">The sequence shown here is derived from an EMBL/GenBank/DDBJ whole genome shotgun (WGS) entry which is preliminary data.</text>
</comment>
<protein>
    <submittedName>
        <fullName evidence="3">Response regulator</fullName>
    </submittedName>
</protein>
<dbReference type="AlphaFoldDB" id="A0ABD4T0A7"/>
<comment type="caution">
    <text evidence="1">Lacks conserved residue(s) required for the propagation of feature annotation.</text>
</comment>
<reference evidence="3 4" key="1">
    <citation type="journal article" date="2015" name="Genome Announc.">
        <title>Draft Genome Sequence of Filamentous Marine Cyanobacterium Lyngbya confervoides Strain BDU141951.</title>
        <authorList>
            <person name="Chandrababunaidu M.M."/>
            <person name="Sen D."/>
            <person name="Tripathy S."/>
        </authorList>
    </citation>
    <scope>NUCLEOTIDE SEQUENCE [LARGE SCALE GENOMIC DNA]</scope>
    <source>
        <strain evidence="3 4">BDU141951</strain>
    </source>
</reference>
<dbReference type="EMBL" id="JTHE03000022">
    <property type="protein sequence ID" value="MCM1981840.1"/>
    <property type="molecule type" value="Genomic_DNA"/>
</dbReference>
<sequence>MADIQDRPVILVTESDLNQTTLIKQAFSQGEVPPKLISYPNGQETIEFLLDACQQVNAVLPNLILLNLEPQVEAGQQTLIALKSHPKLRRIPILVLALSDQGDDILHSYTLRGNCYLVKTSDPSRLNSLIQRIQRFWLEIVTLPPE</sequence>
<dbReference type="InterPro" id="IPR052893">
    <property type="entry name" value="TCS_response_regulator"/>
</dbReference>
<proteinExistence type="predicted"/>
<evidence type="ECO:0000313" key="4">
    <source>
        <dbReference type="Proteomes" id="UP000031561"/>
    </source>
</evidence>
<dbReference type="PANTHER" id="PTHR44520:SF2">
    <property type="entry name" value="RESPONSE REGULATOR RCP1"/>
    <property type="match status" value="1"/>
</dbReference>
<keyword evidence="4" id="KW-1185">Reference proteome</keyword>
<dbReference type="InterPro" id="IPR001789">
    <property type="entry name" value="Sig_transdc_resp-reg_receiver"/>
</dbReference>
<feature type="domain" description="Response regulatory" evidence="2">
    <location>
        <begin position="8"/>
        <end position="134"/>
    </location>
</feature>
<organism evidence="3 4">
    <name type="scientific">Lyngbya confervoides BDU141951</name>
    <dbReference type="NCBI Taxonomy" id="1574623"/>
    <lineage>
        <taxon>Bacteria</taxon>
        <taxon>Bacillati</taxon>
        <taxon>Cyanobacteriota</taxon>
        <taxon>Cyanophyceae</taxon>
        <taxon>Oscillatoriophycideae</taxon>
        <taxon>Oscillatoriales</taxon>
        <taxon>Microcoleaceae</taxon>
        <taxon>Lyngbya</taxon>
    </lineage>
</organism>
<dbReference type="InterPro" id="IPR011006">
    <property type="entry name" value="CheY-like_superfamily"/>
</dbReference>
<dbReference type="PANTHER" id="PTHR44520">
    <property type="entry name" value="RESPONSE REGULATOR RCP1-RELATED"/>
    <property type="match status" value="1"/>
</dbReference>
<evidence type="ECO:0000256" key="1">
    <source>
        <dbReference type="PROSITE-ProRule" id="PRU00169"/>
    </source>
</evidence>
<dbReference type="RefSeq" id="WP_166279913.1">
    <property type="nucleotide sequence ID" value="NZ_JTHE03000022.1"/>
</dbReference>
<dbReference type="Gene3D" id="3.40.50.2300">
    <property type="match status" value="1"/>
</dbReference>
<name>A0ABD4T0A7_9CYAN</name>
<dbReference type="Proteomes" id="UP000031561">
    <property type="component" value="Unassembled WGS sequence"/>
</dbReference>
<dbReference type="SUPFAM" id="SSF52172">
    <property type="entry name" value="CheY-like"/>
    <property type="match status" value="1"/>
</dbReference>
<evidence type="ECO:0000259" key="2">
    <source>
        <dbReference type="PROSITE" id="PS50110"/>
    </source>
</evidence>